<feature type="region of interest" description="Disordered" evidence="1">
    <location>
        <begin position="1"/>
        <end position="33"/>
    </location>
</feature>
<evidence type="ECO:0000313" key="3">
    <source>
        <dbReference type="Proteomes" id="UP000479000"/>
    </source>
</evidence>
<evidence type="ECO:0000256" key="1">
    <source>
        <dbReference type="SAM" id="MobiDB-lite"/>
    </source>
</evidence>
<reference evidence="2 3" key="1">
    <citation type="submission" date="2020-02" db="EMBL/GenBank/DDBJ databases">
        <authorList>
            <person name="Ferguson B K."/>
        </authorList>
    </citation>
    <scope>NUCLEOTIDE SEQUENCE [LARGE SCALE GENOMIC DNA]</scope>
</reference>
<feature type="non-terminal residue" evidence="2">
    <location>
        <position position="1"/>
    </location>
</feature>
<keyword evidence="3" id="KW-1185">Reference proteome</keyword>
<proteinExistence type="predicted"/>
<dbReference type="AlphaFoldDB" id="A0A6H5GUQ6"/>
<dbReference type="EMBL" id="CADCXU010019381">
    <property type="protein sequence ID" value="CAB0007743.1"/>
    <property type="molecule type" value="Genomic_DNA"/>
</dbReference>
<name>A0A6H5GUQ6_9HEMI</name>
<protein>
    <submittedName>
        <fullName evidence="2">Uncharacterized protein</fullName>
    </submittedName>
</protein>
<gene>
    <name evidence="2" type="ORF">NTEN_LOCUS13003</name>
</gene>
<dbReference type="Proteomes" id="UP000479000">
    <property type="component" value="Unassembled WGS sequence"/>
</dbReference>
<accession>A0A6H5GUQ6</accession>
<sequence>QPHHRHTGGSGVPGNGAARRRRASDADTADDSVATRIDNDGEYECAGAAFRCRACAPVPLLRMRRYAILGHVAEVFLAAAALRRSRQGGGNAPIRRRGRRLCALVFLSNVNRLKNAVISAMLL</sequence>
<evidence type="ECO:0000313" key="2">
    <source>
        <dbReference type="EMBL" id="CAB0007743.1"/>
    </source>
</evidence>
<organism evidence="2 3">
    <name type="scientific">Nesidiocoris tenuis</name>
    <dbReference type="NCBI Taxonomy" id="355587"/>
    <lineage>
        <taxon>Eukaryota</taxon>
        <taxon>Metazoa</taxon>
        <taxon>Ecdysozoa</taxon>
        <taxon>Arthropoda</taxon>
        <taxon>Hexapoda</taxon>
        <taxon>Insecta</taxon>
        <taxon>Pterygota</taxon>
        <taxon>Neoptera</taxon>
        <taxon>Paraneoptera</taxon>
        <taxon>Hemiptera</taxon>
        <taxon>Heteroptera</taxon>
        <taxon>Panheteroptera</taxon>
        <taxon>Cimicomorpha</taxon>
        <taxon>Miridae</taxon>
        <taxon>Dicyphina</taxon>
        <taxon>Nesidiocoris</taxon>
    </lineage>
</organism>